<dbReference type="GO" id="GO:0019239">
    <property type="term" value="F:deaminase activity"/>
    <property type="evidence" value="ECO:0007669"/>
    <property type="project" value="TreeGrafter"/>
</dbReference>
<dbReference type="GO" id="GO:0005829">
    <property type="term" value="C:cytosol"/>
    <property type="evidence" value="ECO:0007669"/>
    <property type="project" value="TreeGrafter"/>
</dbReference>
<dbReference type="InterPro" id="IPR035959">
    <property type="entry name" value="RutC-like_sf"/>
</dbReference>
<dbReference type="PANTHER" id="PTHR11803:SF39">
    <property type="entry name" value="2-IMINOBUTANOATE_2-IMINOPROPANOATE DEAMINASE"/>
    <property type="match status" value="1"/>
</dbReference>
<dbReference type="Gene3D" id="3.30.1330.40">
    <property type="entry name" value="RutC-like"/>
    <property type="match status" value="1"/>
</dbReference>
<sequence>MAAPHLALWTDSGSLVFLSGQLPFDENRVISAPDIEGQTAQTMRNIAQVLAQAGLTLDQVVKATVWLKDAADFAGFNQAYADAFGNHAPARSTVVSDLILPQALVEIEVVAQRPAQ</sequence>
<accession>A0A4S1X1D2</accession>
<dbReference type="Proteomes" id="UP000306147">
    <property type="component" value="Unassembled WGS sequence"/>
</dbReference>
<reference evidence="1 2" key="1">
    <citation type="submission" date="2019-04" db="EMBL/GenBank/DDBJ databases">
        <title>Sphingomonas psychrotolerans sp. nov., isolated from soil in the Tianshan Mountains, Xinjiang, China.</title>
        <authorList>
            <person name="Luo Y."/>
            <person name="Sheng H."/>
        </authorList>
    </citation>
    <scope>NUCLEOTIDE SEQUENCE [LARGE SCALE GENOMIC DNA]</scope>
    <source>
        <strain evidence="1 2">ZFGT-11</strain>
    </source>
</reference>
<proteinExistence type="predicted"/>
<dbReference type="CDD" id="cd00448">
    <property type="entry name" value="YjgF_YER057c_UK114_family"/>
    <property type="match status" value="1"/>
</dbReference>
<dbReference type="PANTHER" id="PTHR11803">
    <property type="entry name" value="2-IMINOBUTANOATE/2-IMINOPROPANOATE DEAMINASE RIDA"/>
    <property type="match status" value="1"/>
</dbReference>
<name>A0A4S1X1D2_9SPHN</name>
<gene>
    <name evidence="1" type="ORF">E5A73_20825</name>
</gene>
<dbReference type="Pfam" id="PF01042">
    <property type="entry name" value="Ribonuc_L-PSP"/>
    <property type="match status" value="1"/>
</dbReference>
<evidence type="ECO:0000313" key="1">
    <source>
        <dbReference type="EMBL" id="TGX48747.1"/>
    </source>
</evidence>
<organism evidence="1 2">
    <name type="scientific">Sphingomonas gei</name>
    <dbReference type="NCBI Taxonomy" id="1395960"/>
    <lineage>
        <taxon>Bacteria</taxon>
        <taxon>Pseudomonadati</taxon>
        <taxon>Pseudomonadota</taxon>
        <taxon>Alphaproteobacteria</taxon>
        <taxon>Sphingomonadales</taxon>
        <taxon>Sphingomonadaceae</taxon>
        <taxon>Sphingomonas</taxon>
    </lineage>
</organism>
<dbReference type="AlphaFoldDB" id="A0A4S1X1D2"/>
<dbReference type="RefSeq" id="WP_135965783.1">
    <property type="nucleotide sequence ID" value="NZ_SRXT01000010.1"/>
</dbReference>
<dbReference type="SUPFAM" id="SSF55298">
    <property type="entry name" value="YjgF-like"/>
    <property type="match status" value="1"/>
</dbReference>
<evidence type="ECO:0000313" key="2">
    <source>
        <dbReference type="Proteomes" id="UP000306147"/>
    </source>
</evidence>
<dbReference type="EMBL" id="SRXT01000010">
    <property type="protein sequence ID" value="TGX48747.1"/>
    <property type="molecule type" value="Genomic_DNA"/>
</dbReference>
<comment type="caution">
    <text evidence="1">The sequence shown here is derived from an EMBL/GenBank/DDBJ whole genome shotgun (WGS) entry which is preliminary data.</text>
</comment>
<dbReference type="InterPro" id="IPR006175">
    <property type="entry name" value="YjgF/YER057c/UK114"/>
</dbReference>
<keyword evidence="2" id="KW-1185">Reference proteome</keyword>
<dbReference type="OrthoDB" id="9808943at2"/>
<protein>
    <submittedName>
        <fullName evidence="1">RidA family protein</fullName>
    </submittedName>
</protein>